<dbReference type="RefSeq" id="WP_088366422.1">
    <property type="nucleotide sequence ID" value="NZ_NBBI01000002.1"/>
</dbReference>
<evidence type="ECO:0000259" key="1">
    <source>
        <dbReference type="Pfam" id="PF03551"/>
    </source>
</evidence>
<dbReference type="PANTHER" id="PTHR33169:SF14">
    <property type="entry name" value="TRANSCRIPTIONAL REGULATOR RV3488"/>
    <property type="match status" value="1"/>
</dbReference>
<evidence type="ECO:0000313" key="2">
    <source>
        <dbReference type="EMBL" id="OWK31023.1"/>
    </source>
</evidence>
<dbReference type="InterPro" id="IPR036388">
    <property type="entry name" value="WH-like_DNA-bd_sf"/>
</dbReference>
<dbReference type="Pfam" id="PF03551">
    <property type="entry name" value="PadR"/>
    <property type="match status" value="1"/>
</dbReference>
<dbReference type="InterPro" id="IPR005149">
    <property type="entry name" value="Tscrpt_reg_PadR_N"/>
</dbReference>
<dbReference type="Gene3D" id="1.10.10.10">
    <property type="entry name" value="Winged helix-like DNA-binding domain superfamily/Winged helix DNA-binding domain"/>
    <property type="match status" value="1"/>
</dbReference>
<dbReference type="AlphaFoldDB" id="A0A245ZMQ7"/>
<dbReference type="InterPro" id="IPR052509">
    <property type="entry name" value="Metal_resp_DNA-bind_regulator"/>
</dbReference>
<dbReference type="PANTHER" id="PTHR33169">
    <property type="entry name" value="PADR-FAMILY TRANSCRIPTIONAL REGULATOR"/>
    <property type="match status" value="1"/>
</dbReference>
<gene>
    <name evidence="2" type="ORF">SPDO_10280</name>
</gene>
<evidence type="ECO:0000313" key="3">
    <source>
        <dbReference type="Proteomes" id="UP000197290"/>
    </source>
</evidence>
<comment type="caution">
    <text evidence="2">The sequence shown here is derived from an EMBL/GenBank/DDBJ whole genome shotgun (WGS) entry which is preliminary data.</text>
</comment>
<accession>A0A245ZMQ7</accession>
<protein>
    <submittedName>
        <fullName evidence="2">Transcriptional regulator PadR-like family protein</fullName>
    </submittedName>
</protein>
<proteinExistence type="predicted"/>
<dbReference type="Proteomes" id="UP000197290">
    <property type="component" value="Unassembled WGS sequence"/>
</dbReference>
<dbReference type="OrthoDB" id="7189837at2"/>
<name>A0A245ZMQ7_9SPHN</name>
<dbReference type="SUPFAM" id="SSF46785">
    <property type="entry name" value="Winged helix' DNA-binding domain"/>
    <property type="match status" value="1"/>
</dbReference>
<sequence>MSRTRALSPHARIVLAILLEAGGRWSHGYELARLADVKSGTLYPLLIRLEAQGYLEAEWQQPVDGGRPPRHAYRLTATGVQLAQANPPGDAAILNSRRREATI</sequence>
<keyword evidence="3" id="KW-1185">Reference proteome</keyword>
<organism evidence="2 3">
    <name type="scientific">Sphingomonas dokdonensis</name>
    <dbReference type="NCBI Taxonomy" id="344880"/>
    <lineage>
        <taxon>Bacteria</taxon>
        <taxon>Pseudomonadati</taxon>
        <taxon>Pseudomonadota</taxon>
        <taxon>Alphaproteobacteria</taxon>
        <taxon>Sphingomonadales</taxon>
        <taxon>Sphingomonadaceae</taxon>
        <taxon>Sphingomonas</taxon>
    </lineage>
</organism>
<reference evidence="2 3" key="1">
    <citation type="submission" date="2017-03" db="EMBL/GenBank/DDBJ databases">
        <title>Genome sequence of Sphingomonas dokdonensis DSM 21029.</title>
        <authorList>
            <person name="Poehlein A."/>
            <person name="Wuebbeler J.H."/>
            <person name="Steinbuechel A."/>
            <person name="Daniel R."/>
        </authorList>
    </citation>
    <scope>NUCLEOTIDE SEQUENCE [LARGE SCALE GENOMIC DNA]</scope>
    <source>
        <strain evidence="2 3">DSM 21029</strain>
    </source>
</reference>
<dbReference type="InterPro" id="IPR036390">
    <property type="entry name" value="WH_DNA-bd_sf"/>
</dbReference>
<dbReference type="EMBL" id="NBBI01000002">
    <property type="protein sequence ID" value="OWK31023.1"/>
    <property type="molecule type" value="Genomic_DNA"/>
</dbReference>
<feature type="domain" description="Transcription regulator PadR N-terminal" evidence="1">
    <location>
        <begin position="27"/>
        <end position="81"/>
    </location>
</feature>